<dbReference type="AlphaFoldDB" id="A0A0E9XCM7"/>
<name>A0A0E9XCM7_ANGAN</name>
<organism evidence="1">
    <name type="scientific">Anguilla anguilla</name>
    <name type="common">European freshwater eel</name>
    <name type="synonym">Muraena anguilla</name>
    <dbReference type="NCBI Taxonomy" id="7936"/>
    <lineage>
        <taxon>Eukaryota</taxon>
        <taxon>Metazoa</taxon>
        <taxon>Chordata</taxon>
        <taxon>Craniata</taxon>
        <taxon>Vertebrata</taxon>
        <taxon>Euteleostomi</taxon>
        <taxon>Actinopterygii</taxon>
        <taxon>Neopterygii</taxon>
        <taxon>Teleostei</taxon>
        <taxon>Anguilliformes</taxon>
        <taxon>Anguillidae</taxon>
        <taxon>Anguilla</taxon>
    </lineage>
</organism>
<protein>
    <submittedName>
        <fullName evidence="1">Uncharacterized protein</fullName>
    </submittedName>
</protein>
<proteinExistence type="predicted"/>
<accession>A0A0E9XCM7</accession>
<reference evidence="1" key="1">
    <citation type="submission" date="2014-11" db="EMBL/GenBank/DDBJ databases">
        <authorList>
            <person name="Amaro Gonzalez C."/>
        </authorList>
    </citation>
    <scope>NUCLEOTIDE SEQUENCE</scope>
</reference>
<dbReference type="EMBL" id="GBXM01008193">
    <property type="protein sequence ID" value="JAI00385.1"/>
    <property type="molecule type" value="Transcribed_RNA"/>
</dbReference>
<sequence length="37" mass="4082">MSHNFQCSHKNMNVVLRDSMSKVPLSVKHGNGCGKPI</sequence>
<reference evidence="1" key="2">
    <citation type="journal article" date="2015" name="Fish Shellfish Immunol.">
        <title>Early steps in the European eel (Anguilla anguilla)-Vibrio vulnificus interaction in the gills: Role of the RtxA13 toxin.</title>
        <authorList>
            <person name="Callol A."/>
            <person name="Pajuelo D."/>
            <person name="Ebbesson L."/>
            <person name="Teles M."/>
            <person name="MacKenzie S."/>
            <person name="Amaro C."/>
        </authorList>
    </citation>
    <scope>NUCLEOTIDE SEQUENCE</scope>
</reference>
<evidence type="ECO:0000313" key="1">
    <source>
        <dbReference type="EMBL" id="JAI00385.1"/>
    </source>
</evidence>